<feature type="non-terminal residue" evidence="2">
    <location>
        <position position="238"/>
    </location>
</feature>
<name>A0A6J4KS69_9BACT</name>
<feature type="compositionally biased region" description="Low complexity" evidence="1">
    <location>
        <begin position="156"/>
        <end position="165"/>
    </location>
</feature>
<feature type="non-terminal residue" evidence="2">
    <location>
        <position position="1"/>
    </location>
</feature>
<dbReference type="EMBL" id="CADCTV010000283">
    <property type="protein sequence ID" value="CAA9313704.1"/>
    <property type="molecule type" value="Genomic_DNA"/>
</dbReference>
<feature type="region of interest" description="Disordered" evidence="1">
    <location>
        <begin position="1"/>
        <end position="238"/>
    </location>
</feature>
<feature type="compositionally biased region" description="Low complexity" evidence="1">
    <location>
        <begin position="18"/>
        <end position="28"/>
    </location>
</feature>
<protein>
    <submittedName>
        <fullName evidence="2">Sulfate transport system permease protein CysW</fullName>
    </submittedName>
</protein>
<evidence type="ECO:0000313" key="2">
    <source>
        <dbReference type="EMBL" id="CAA9313704.1"/>
    </source>
</evidence>
<dbReference type="AlphaFoldDB" id="A0A6J4KS69"/>
<feature type="compositionally biased region" description="Low complexity" evidence="1">
    <location>
        <begin position="213"/>
        <end position="226"/>
    </location>
</feature>
<organism evidence="2">
    <name type="scientific">uncultured Gemmatimonadota bacterium</name>
    <dbReference type="NCBI Taxonomy" id="203437"/>
    <lineage>
        <taxon>Bacteria</taxon>
        <taxon>Pseudomonadati</taxon>
        <taxon>Gemmatimonadota</taxon>
        <taxon>environmental samples</taxon>
    </lineage>
</organism>
<evidence type="ECO:0000256" key="1">
    <source>
        <dbReference type="SAM" id="MobiDB-lite"/>
    </source>
</evidence>
<proteinExistence type="predicted"/>
<accession>A0A6J4KS69</accession>
<sequence>RARAGNGPRPRAARRHLAGGAFRALALAGHRRGHPGRERNPGGGRRHRPGAPPVRGPAPAGPAGGPAARRFSRDGGAGLSARLRPRGMASPRDRLPGVPGGVRLSRHPAGDAVRHPAVHAARGGVRAGRARHGRGRGGRHPGRLALADLPAGDASQRGARGAVGADADRRPRAGRVRRGRRGGRRHQRPHADRHHLHLRRPGGAQPRRRVRHGASPGTAQPGAAAAAPPPQDPTGARM</sequence>
<feature type="compositionally biased region" description="Pro residues" evidence="1">
    <location>
        <begin position="50"/>
        <end position="60"/>
    </location>
</feature>
<gene>
    <name evidence="2" type="ORF">AVDCRST_MAG89-1290</name>
</gene>
<feature type="compositionally biased region" description="Basic residues" evidence="1">
    <location>
        <begin position="128"/>
        <end position="142"/>
    </location>
</feature>
<feature type="compositionally biased region" description="Basic residues" evidence="1">
    <location>
        <begin position="172"/>
        <end position="212"/>
    </location>
</feature>
<feature type="compositionally biased region" description="Low complexity" evidence="1">
    <location>
        <begin position="1"/>
        <end position="10"/>
    </location>
</feature>
<reference evidence="2" key="1">
    <citation type="submission" date="2020-02" db="EMBL/GenBank/DDBJ databases">
        <authorList>
            <person name="Meier V. D."/>
        </authorList>
    </citation>
    <scope>NUCLEOTIDE SEQUENCE</scope>
    <source>
        <strain evidence="2">AVDCRST_MAG89</strain>
    </source>
</reference>